<accession>D6SU14</accession>
<organism evidence="1 2">
    <name type="scientific">Desulfonatronospira thiodismutans ASO3-1</name>
    <dbReference type="NCBI Taxonomy" id="555779"/>
    <lineage>
        <taxon>Bacteria</taxon>
        <taxon>Pseudomonadati</taxon>
        <taxon>Thermodesulfobacteriota</taxon>
        <taxon>Desulfovibrionia</taxon>
        <taxon>Desulfovibrionales</taxon>
        <taxon>Desulfonatronovibrionaceae</taxon>
        <taxon>Desulfonatronospira</taxon>
    </lineage>
</organism>
<proteinExistence type="predicted"/>
<evidence type="ECO:0000313" key="1">
    <source>
        <dbReference type="EMBL" id="EFI33105.1"/>
    </source>
</evidence>
<sequence>MRGSVVEPLEIFWTEYMKYRVELRGYDFAMVEDILRYSPERYVDYE</sequence>
<name>D6SU14_9BACT</name>
<dbReference type="AlphaFoldDB" id="D6SU14"/>
<keyword evidence="2" id="KW-1185">Reference proteome</keyword>
<gene>
    <name evidence="1" type="ORF">Dthio_PD0420</name>
</gene>
<dbReference type="EMBL" id="ACJN02000004">
    <property type="protein sequence ID" value="EFI33105.1"/>
    <property type="molecule type" value="Genomic_DNA"/>
</dbReference>
<dbReference type="Proteomes" id="UP000005496">
    <property type="component" value="Unassembled WGS sequence"/>
</dbReference>
<comment type="caution">
    <text evidence="1">The sequence shown here is derived from an EMBL/GenBank/DDBJ whole genome shotgun (WGS) entry which is preliminary data.</text>
</comment>
<protein>
    <submittedName>
        <fullName evidence="1">Uncharacterized protein</fullName>
    </submittedName>
</protein>
<evidence type="ECO:0000313" key="2">
    <source>
        <dbReference type="Proteomes" id="UP000005496"/>
    </source>
</evidence>
<reference evidence="1" key="1">
    <citation type="submission" date="2010-05" db="EMBL/GenBank/DDBJ databases">
        <title>The draft genome of Desulfonatronospira thiodismutans ASO3-1.</title>
        <authorList>
            <consortium name="US DOE Joint Genome Institute (JGI-PGF)"/>
            <person name="Lucas S."/>
            <person name="Copeland A."/>
            <person name="Lapidus A."/>
            <person name="Cheng J.-F."/>
            <person name="Bruce D."/>
            <person name="Goodwin L."/>
            <person name="Pitluck S."/>
            <person name="Chertkov O."/>
            <person name="Brettin T."/>
            <person name="Detter J.C."/>
            <person name="Han C."/>
            <person name="Land M.L."/>
            <person name="Hauser L."/>
            <person name="Kyrpides N."/>
            <person name="Mikhailova N."/>
            <person name="Muyzer G."/>
            <person name="Woyke T."/>
        </authorList>
    </citation>
    <scope>NUCLEOTIDE SEQUENCE [LARGE SCALE GENOMIC DNA]</scope>
    <source>
        <strain evidence="1">ASO3-1</strain>
    </source>
</reference>